<dbReference type="Pfam" id="PF01343">
    <property type="entry name" value="Peptidase_S49"/>
    <property type="match status" value="1"/>
</dbReference>
<keyword evidence="8" id="KW-1185">Reference proteome</keyword>
<accession>A0A1G7CZ60</accession>
<dbReference type="InterPro" id="IPR004635">
    <property type="entry name" value="Pept_S49_SppA"/>
</dbReference>
<evidence type="ECO:0000256" key="1">
    <source>
        <dbReference type="ARBA" id="ARBA00008683"/>
    </source>
</evidence>
<evidence type="ECO:0000313" key="8">
    <source>
        <dbReference type="Proteomes" id="UP000243205"/>
    </source>
</evidence>
<reference evidence="8" key="1">
    <citation type="submission" date="2016-10" db="EMBL/GenBank/DDBJ databases">
        <authorList>
            <person name="Varghese N."/>
            <person name="Submissions S."/>
        </authorList>
    </citation>
    <scope>NUCLEOTIDE SEQUENCE [LARGE SCALE GENOMIC DNA]</scope>
    <source>
        <strain evidence="8">DSM 8987</strain>
    </source>
</reference>
<dbReference type="Gene3D" id="6.20.330.10">
    <property type="match status" value="1"/>
</dbReference>
<dbReference type="NCBIfam" id="TIGR00706">
    <property type="entry name" value="SppA_dom"/>
    <property type="match status" value="1"/>
</dbReference>
<protein>
    <submittedName>
        <fullName evidence="7">Signal peptide peptidase A. Serine peptidase. MEROPS family S49</fullName>
    </submittedName>
</protein>
<feature type="transmembrane region" description="Helical" evidence="5">
    <location>
        <begin position="6"/>
        <end position="27"/>
    </location>
</feature>
<dbReference type="GO" id="GO:0006508">
    <property type="term" value="P:proteolysis"/>
    <property type="evidence" value="ECO:0007669"/>
    <property type="project" value="UniProtKB-KW"/>
</dbReference>
<dbReference type="CDD" id="cd07023">
    <property type="entry name" value="S49_Sppa_N_C"/>
    <property type="match status" value="1"/>
</dbReference>
<evidence type="ECO:0000259" key="6">
    <source>
        <dbReference type="Pfam" id="PF01343"/>
    </source>
</evidence>
<keyword evidence="5" id="KW-0812">Transmembrane</keyword>
<gene>
    <name evidence="7" type="ORF">SAMN05661003_11156</name>
</gene>
<feature type="domain" description="Peptidase S49" evidence="6">
    <location>
        <begin position="100"/>
        <end position="248"/>
    </location>
</feature>
<dbReference type="Proteomes" id="UP000243205">
    <property type="component" value="Unassembled WGS sequence"/>
</dbReference>
<dbReference type="Gene3D" id="3.90.226.10">
    <property type="entry name" value="2-enoyl-CoA Hydratase, Chain A, domain 1"/>
    <property type="match status" value="1"/>
</dbReference>
<keyword evidence="5" id="KW-0472">Membrane</keyword>
<evidence type="ECO:0000256" key="5">
    <source>
        <dbReference type="SAM" id="Phobius"/>
    </source>
</evidence>
<evidence type="ECO:0000256" key="4">
    <source>
        <dbReference type="ARBA" id="ARBA00022825"/>
    </source>
</evidence>
<comment type="similarity">
    <text evidence="1">Belongs to the peptidase S49 family.</text>
</comment>
<evidence type="ECO:0000256" key="3">
    <source>
        <dbReference type="ARBA" id="ARBA00022801"/>
    </source>
</evidence>
<dbReference type="AlphaFoldDB" id="A0A1G7CZ60"/>
<dbReference type="OrthoDB" id="9764363at2"/>
<evidence type="ECO:0000256" key="2">
    <source>
        <dbReference type="ARBA" id="ARBA00022670"/>
    </source>
</evidence>
<dbReference type="InterPro" id="IPR047272">
    <property type="entry name" value="S49_SppA_C"/>
</dbReference>
<evidence type="ECO:0000313" key="7">
    <source>
        <dbReference type="EMBL" id="SDE44734.1"/>
    </source>
</evidence>
<dbReference type="PANTHER" id="PTHR42987">
    <property type="entry name" value="PEPTIDASE S49"/>
    <property type="match status" value="1"/>
</dbReference>
<name>A0A1G7CZ60_9BACT</name>
<dbReference type="GO" id="GO:0008236">
    <property type="term" value="F:serine-type peptidase activity"/>
    <property type="evidence" value="ECO:0007669"/>
    <property type="project" value="UniProtKB-KW"/>
</dbReference>
<dbReference type="PANTHER" id="PTHR42987:SF7">
    <property type="entry name" value="SIGNAL PEPTIDE PEPTIDASE SPPA-RELATED"/>
    <property type="match status" value="1"/>
</dbReference>
<organism evidence="7 8">
    <name type="scientific">Desulfuromonas thiophila</name>
    <dbReference type="NCBI Taxonomy" id="57664"/>
    <lineage>
        <taxon>Bacteria</taxon>
        <taxon>Pseudomonadati</taxon>
        <taxon>Thermodesulfobacteriota</taxon>
        <taxon>Desulfuromonadia</taxon>
        <taxon>Desulfuromonadales</taxon>
        <taxon>Desulfuromonadaceae</taxon>
        <taxon>Desulfuromonas</taxon>
    </lineage>
</organism>
<keyword evidence="5" id="KW-1133">Transmembrane helix</keyword>
<dbReference type="STRING" id="57664.SAMN05661003_11156"/>
<proteinExistence type="inferred from homology"/>
<dbReference type="SUPFAM" id="SSF52096">
    <property type="entry name" value="ClpP/crotonase"/>
    <property type="match status" value="1"/>
</dbReference>
<dbReference type="InterPro" id="IPR002142">
    <property type="entry name" value="Peptidase_S49"/>
</dbReference>
<keyword evidence="3" id="KW-0378">Hydrolase</keyword>
<keyword evidence="4" id="KW-0720">Serine protease</keyword>
<dbReference type="EMBL" id="FNAQ01000011">
    <property type="protein sequence ID" value="SDE44734.1"/>
    <property type="molecule type" value="Genomic_DNA"/>
</dbReference>
<dbReference type="InterPro" id="IPR029045">
    <property type="entry name" value="ClpP/crotonase-like_dom_sf"/>
</dbReference>
<keyword evidence="2" id="KW-0645">Protease</keyword>
<sequence length="298" mass="32461">MVKRPIFIALGVFFTIFILLALLLMLLSPDRGGNAGLGLHEKLGVIEIEGAIAESRKTIEDILDFAEDKSIRAILVRIDSPGGAVGPSQEIHDELRRIDASVKPVYVSLGSVAASGGYYIAVAGRKIYANPGTLTGSIGVIMEFPDLVALLDKIGLTKRVIKSGAFKDIGSPVRAMTAAERRLLQELIDDVHQQFVAAVCAGRDLPQEQIASLADGRIFTGRQALDLHLIDTLGGFQQLVRDVAADLGIKGKPKLIYPKEEHPPLLDYLLEQRLTTPLRHLLQQQGLMFLWRPLSSDS</sequence>